<feature type="transmembrane region" description="Helical" evidence="6">
    <location>
        <begin position="688"/>
        <end position="706"/>
    </location>
</feature>
<gene>
    <name evidence="8" type="ORF">ABID21_001457</name>
</gene>
<comment type="caution">
    <text evidence="8">The sequence shown here is derived from an EMBL/GenBank/DDBJ whole genome shotgun (WGS) entry which is preliminary data.</text>
</comment>
<feature type="transmembrane region" description="Helical" evidence="6">
    <location>
        <begin position="390"/>
        <end position="410"/>
    </location>
</feature>
<dbReference type="Gene3D" id="1.20.1250.20">
    <property type="entry name" value="MFS general substrate transporter like domains"/>
    <property type="match status" value="1"/>
</dbReference>
<dbReference type="EMBL" id="JBEPLJ010000005">
    <property type="protein sequence ID" value="MET3585348.1"/>
    <property type="molecule type" value="Genomic_DNA"/>
</dbReference>
<name>A0ABV2H487_9HYPH</name>
<proteinExistence type="predicted"/>
<sequence length="720" mass="77254">MVNDTDSMMSSERLVDSAAQRITRHIGLAVALLVVLASCALFVMTIQAFQKDLEPDIHAASTQIAQSVTNTLDMAANLGIPAEDLAGVEDFFGLTIEHNSQIQSLQLKDPSGKVLASAGRSGGIEATAKLSRPLSETVQPATDSAVQPDDRLSQILFSGAERVLGIFSSNAPMLEQPIMRDGKVYATLSVQVAPDFINGQFRDILFDMVVILIVSLLVAFEIMTAFILFHIVTPIRRLIFLVVNGAHGKFDTYIDPKNNDEIGQITRRVSDVVISLHRRFVTLMSSLSGAAPSIHNQLQSVSSRFSLSSEGPKRLFIGSFVDVRVPLFLFSFADELQKSWLPLYAKSLAGPNSLISQEVLVGLPISVYMGTIAIVTPFASRWADDYGARLMFMIGLVPAIFGYVICAMAPDTLFLVLGRGITAFGYAIIIISCQGYIAAIATSENRGRAMAMFVGVLMSATMCGTAIGGVLADRVGYRAVFWISVGLSLAAGLLARSMLISELTADKSPKMSLVRGITALMRNTRYTAMILLAAIPSKILLTGFLFYLVPLYLASLGSNEAEIGRVMLLYSLTIILFGSASGRIVDWIGRTGFMLAFGGVVSAIGLIVFSNWENIWAVVLMVFIMGLGHSVTKSPQIAYALEIAEEEAARIGRTTVLGVLRTTERIGSVLGPLFAAFLVVQFGFQTAIAIVGVGIVVASALFYIIIAREGASGAKTAVPG</sequence>
<feature type="transmembrane region" description="Helical" evidence="6">
    <location>
        <begin position="204"/>
        <end position="229"/>
    </location>
</feature>
<evidence type="ECO:0000259" key="7">
    <source>
        <dbReference type="PROSITE" id="PS50850"/>
    </source>
</evidence>
<keyword evidence="4 6" id="KW-1133">Transmembrane helix</keyword>
<dbReference type="InterPro" id="IPR036259">
    <property type="entry name" value="MFS_trans_sf"/>
</dbReference>
<dbReference type="Pfam" id="PF07690">
    <property type="entry name" value="MFS_1"/>
    <property type="match status" value="1"/>
</dbReference>
<feature type="transmembrane region" description="Helical" evidence="6">
    <location>
        <begin position="416"/>
        <end position="437"/>
    </location>
</feature>
<keyword evidence="3 6" id="KW-0812">Transmembrane</keyword>
<evidence type="ECO:0000313" key="9">
    <source>
        <dbReference type="Proteomes" id="UP001549031"/>
    </source>
</evidence>
<dbReference type="PANTHER" id="PTHR23506">
    <property type="entry name" value="GH10249P"/>
    <property type="match status" value="1"/>
</dbReference>
<evidence type="ECO:0000256" key="2">
    <source>
        <dbReference type="ARBA" id="ARBA00022448"/>
    </source>
</evidence>
<dbReference type="PROSITE" id="PS50850">
    <property type="entry name" value="MFS"/>
    <property type="match status" value="1"/>
</dbReference>
<protein>
    <submittedName>
        <fullName evidence="8">MFS family permease</fullName>
    </submittedName>
</protein>
<feature type="transmembrane region" description="Helical" evidence="6">
    <location>
        <begin position="479"/>
        <end position="505"/>
    </location>
</feature>
<dbReference type="Gene3D" id="6.10.340.10">
    <property type="match status" value="1"/>
</dbReference>
<feature type="transmembrane region" description="Helical" evidence="6">
    <location>
        <begin position="666"/>
        <end position="682"/>
    </location>
</feature>
<evidence type="ECO:0000256" key="1">
    <source>
        <dbReference type="ARBA" id="ARBA00004141"/>
    </source>
</evidence>
<dbReference type="PANTHER" id="PTHR23506:SF23">
    <property type="entry name" value="GH10249P"/>
    <property type="match status" value="1"/>
</dbReference>
<accession>A0ABV2H487</accession>
<dbReference type="InterPro" id="IPR050930">
    <property type="entry name" value="MFS_Vesicular_Transporter"/>
</dbReference>
<organism evidence="8 9">
    <name type="scientific">Pseudorhizobium tarimense</name>
    <dbReference type="NCBI Taxonomy" id="1079109"/>
    <lineage>
        <taxon>Bacteria</taxon>
        <taxon>Pseudomonadati</taxon>
        <taxon>Pseudomonadota</taxon>
        <taxon>Alphaproteobacteria</taxon>
        <taxon>Hyphomicrobiales</taxon>
        <taxon>Rhizobiaceae</taxon>
        <taxon>Rhizobium/Agrobacterium group</taxon>
        <taxon>Pseudorhizobium</taxon>
    </lineage>
</organism>
<dbReference type="Proteomes" id="UP001549031">
    <property type="component" value="Unassembled WGS sequence"/>
</dbReference>
<feature type="transmembrane region" description="Helical" evidence="6">
    <location>
        <begin position="526"/>
        <end position="547"/>
    </location>
</feature>
<keyword evidence="9" id="KW-1185">Reference proteome</keyword>
<feature type="transmembrane region" description="Helical" evidence="6">
    <location>
        <begin position="615"/>
        <end position="632"/>
    </location>
</feature>
<feature type="domain" description="Major facilitator superfamily (MFS) profile" evidence="7">
    <location>
        <begin position="319"/>
        <end position="711"/>
    </location>
</feature>
<dbReference type="InterPro" id="IPR011701">
    <property type="entry name" value="MFS"/>
</dbReference>
<feature type="transmembrane region" description="Helical" evidence="6">
    <location>
        <begin position="567"/>
        <end position="585"/>
    </location>
</feature>
<dbReference type="SUPFAM" id="SSF103473">
    <property type="entry name" value="MFS general substrate transporter"/>
    <property type="match status" value="1"/>
</dbReference>
<evidence type="ECO:0000256" key="3">
    <source>
        <dbReference type="ARBA" id="ARBA00022692"/>
    </source>
</evidence>
<dbReference type="RefSeq" id="WP_247243315.1">
    <property type="nucleotide sequence ID" value="NZ_JALJRA010000005.1"/>
</dbReference>
<dbReference type="InterPro" id="IPR020846">
    <property type="entry name" value="MFS_dom"/>
</dbReference>
<evidence type="ECO:0000256" key="5">
    <source>
        <dbReference type="ARBA" id="ARBA00023136"/>
    </source>
</evidence>
<dbReference type="CDD" id="cd17325">
    <property type="entry name" value="MFS_MdtG_SLC18_like"/>
    <property type="match status" value="1"/>
</dbReference>
<evidence type="ECO:0000313" key="8">
    <source>
        <dbReference type="EMBL" id="MET3585348.1"/>
    </source>
</evidence>
<evidence type="ECO:0000256" key="4">
    <source>
        <dbReference type="ARBA" id="ARBA00022989"/>
    </source>
</evidence>
<feature type="transmembrane region" description="Helical" evidence="6">
    <location>
        <begin position="449"/>
        <end position="467"/>
    </location>
</feature>
<keyword evidence="5 6" id="KW-0472">Membrane</keyword>
<feature type="transmembrane region" description="Helical" evidence="6">
    <location>
        <begin position="592"/>
        <end position="609"/>
    </location>
</feature>
<reference evidence="8 9" key="1">
    <citation type="submission" date="2024-06" db="EMBL/GenBank/DDBJ databases">
        <title>Genomic Encyclopedia of Type Strains, Phase IV (KMG-IV): sequencing the most valuable type-strain genomes for metagenomic binning, comparative biology and taxonomic classification.</title>
        <authorList>
            <person name="Goeker M."/>
        </authorList>
    </citation>
    <scope>NUCLEOTIDE SEQUENCE [LARGE SCALE GENOMIC DNA]</scope>
    <source>
        <strain evidence="8 9">DSM 105042</strain>
    </source>
</reference>
<evidence type="ECO:0000256" key="6">
    <source>
        <dbReference type="SAM" id="Phobius"/>
    </source>
</evidence>
<keyword evidence="2" id="KW-0813">Transport</keyword>
<comment type="subcellular location">
    <subcellularLocation>
        <location evidence="1">Membrane</location>
        <topology evidence="1">Multi-pass membrane protein</topology>
    </subcellularLocation>
</comment>
<feature type="transmembrane region" description="Helical" evidence="6">
    <location>
        <begin position="26"/>
        <end position="49"/>
    </location>
</feature>